<proteinExistence type="inferred from homology"/>
<dbReference type="GO" id="GO:0012505">
    <property type="term" value="C:endomembrane system"/>
    <property type="evidence" value="ECO:0007669"/>
    <property type="project" value="TreeGrafter"/>
</dbReference>
<dbReference type="OrthoDB" id="547796at2759"/>
<dbReference type="Gene3D" id="3.10.120.10">
    <property type="entry name" value="Cytochrome b5-like heme/steroid binding domain"/>
    <property type="match status" value="1"/>
</dbReference>
<dbReference type="SMART" id="SM01117">
    <property type="entry name" value="Cyt-b5"/>
    <property type="match status" value="1"/>
</dbReference>
<dbReference type="Pfam" id="PF00173">
    <property type="entry name" value="Cyt-b5"/>
    <property type="match status" value="1"/>
</dbReference>
<evidence type="ECO:0000259" key="2">
    <source>
        <dbReference type="SMART" id="SM01117"/>
    </source>
</evidence>
<evidence type="ECO:0000256" key="1">
    <source>
        <dbReference type="ARBA" id="ARBA00038357"/>
    </source>
</evidence>
<dbReference type="InterPro" id="IPR050577">
    <property type="entry name" value="MAPR/NEUFC/NENF-like"/>
</dbReference>
<dbReference type="VEuPathDB" id="FungiDB:BDEG_26430"/>
<dbReference type="EMBL" id="DS022309">
    <property type="protein sequence ID" value="OAJ43045.1"/>
    <property type="molecule type" value="Genomic_DNA"/>
</dbReference>
<dbReference type="PANTHER" id="PTHR10281:SF76">
    <property type="entry name" value="CALCUTTA CUP-RELATED"/>
    <property type="match status" value="1"/>
</dbReference>
<accession>A0A177WTR7</accession>
<evidence type="ECO:0000313" key="4">
    <source>
        <dbReference type="Proteomes" id="UP000077115"/>
    </source>
</evidence>
<dbReference type="GO" id="GO:0016020">
    <property type="term" value="C:membrane"/>
    <property type="evidence" value="ECO:0007669"/>
    <property type="project" value="TreeGrafter"/>
</dbReference>
<name>A0A177WTR7_BATDL</name>
<protein>
    <recommendedName>
        <fullName evidence="2">Cytochrome b5 heme-binding domain-containing protein</fullName>
    </recommendedName>
</protein>
<feature type="domain" description="Cytochrome b5 heme-binding" evidence="2">
    <location>
        <begin position="51"/>
        <end position="152"/>
    </location>
</feature>
<comment type="similarity">
    <text evidence="1">Belongs to the cytochrome b5 family. MAPR subfamily.</text>
</comment>
<dbReference type="GO" id="GO:0020037">
    <property type="term" value="F:heme binding"/>
    <property type="evidence" value="ECO:0007669"/>
    <property type="project" value="UniProtKB-ARBA"/>
</dbReference>
<dbReference type="InterPro" id="IPR036400">
    <property type="entry name" value="Cyt_B5-like_heme/steroid_sf"/>
</dbReference>
<evidence type="ECO:0000313" key="3">
    <source>
        <dbReference type="EMBL" id="OAJ43045.1"/>
    </source>
</evidence>
<dbReference type="InterPro" id="IPR001199">
    <property type="entry name" value="Cyt_B5-like_heme/steroid-bd"/>
</dbReference>
<dbReference type="eggNOG" id="KOG1110">
    <property type="taxonomic scope" value="Eukaryota"/>
</dbReference>
<dbReference type="Proteomes" id="UP000077115">
    <property type="component" value="Unassembled WGS sequence"/>
</dbReference>
<gene>
    <name evidence="3" type="ORF">BDEG_26430</name>
</gene>
<reference evidence="3 4" key="2">
    <citation type="submission" date="2016-05" db="EMBL/GenBank/DDBJ databases">
        <title>Lineage-specific infection strategies underlie the spectrum of fungal disease in amphibians.</title>
        <authorList>
            <person name="Cuomo C.A."/>
            <person name="Farrer R.A."/>
            <person name="James T."/>
            <person name="Longcore J."/>
            <person name="Birren B."/>
        </authorList>
    </citation>
    <scope>NUCLEOTIDE SEQUENCE [LARGE SCALE GENOMIC DNA]</scope>
    <source>
        <strain evidence="3 4">JEL423</strain>
    </source>
</reference>
<dbReference type="SUPFAM" id="SSF55856">
    <property type="entry name" value="Cytochrome b5-like heme/steroid binding domain"/>
    <property type="match status" value="1"/>
</dbReference>
<organism evidence="3 4">
    <name type="scientific">Batrachochytrium dendrobatidis (strain JEL423)</name>
    <dbReference type="NCBI Taxonomy" id="403673"/>
    <lineage>
        <taxon>Eukaryota</taxon>
        <taxon>Fungi</taxon>
        <taxon>Fungi incertae sedis</taxon>
        <taxon>Chytridiomycota</taxon>
        <taxon>Chytridiomycota incertae sedis</taxon>
        <taxon>Chytridiomycetes</taxon>
        <taxon>Rhizophydiales</taxon>
        <taxon>Rhizophydiales incertae sedis</taxon>
        <taxon>Batrachochytrium</taxon>
    </lineage>
</organism>
<reference evidence="3 4" key="1">
    <citation type="submission" date="2006-10" db="EMBL/GenBank/DDBJ databases">
        <title>The Genome Sequence of Batrachochytrium dendrobatidis JEL423.</title>
        <authorList>
            <consortium name="The Broad Institute Genome Sequencing Platform"/>
            <person name="Birren B."/>
            <person name="Lander E."/>
            <person name="Galagan J."/>
            <person name="Cuomo C."/>
            <person name="Devon K."/>
            <person name="Jaffe D."/>
            <person name="Butler J."/>
            <person name="Alvarez P."/>
            <person name="Gnerre S."/>
            <person name="Grabherr M."/>
            <person name="Kleber M."/>
            <person name="Mauceli E."/>
            <person name="Brockman W."/>
            <person name="Young S."/>
            <person name="LaButti K."/>
            <person name="Sykes S."/>
            <person name="DeCaprio D."/>
            <person name="Crawford M."/>
            <person name="Koehrsen M."/>
            <person name="Engels R."/>
            <person name="Montgomery P."/>
            <person name="Pearson M."/>
            <person name="Howarth C."/>
            <person name="Larson L."/>
            <person name="White J."/>
            <person name="O'Leary S."/>
            <person name="Kodira C."/>
            <person name="Zeng Q."/>
            <person name="Yandava C."/>
            <person name="Alvarado L."/>
            <person name="Longcore J."/>
            <person name="James T."/>
        </authorList>
    </citation>
    <scope>NUCLEOTIDE SEQUENCE [LARGE SCALE GENOMIC DNA]</scope>
    <source>
        <strain evidence="3 4">JEL423</strain>
    </source>
</reference>
<dbReference type="PANTHER" id="PTHR10281">
    <property type="entry name" value="MEMBRANE-ASSOCIATED PROGESTERONE RECEPTOR COMPONENT-RELATED"/>
    <property type="match status" value="1"/>
</dbReference>
<dbReference type="FunFam" id="3.10.120.10:FF:000003">
    <property type="entry name" value="membrane-associated progesterone receptor component 1"/>
    <property type="match status" value="1"/>
</dbReference>
<dbReference type="AlphaFoldDB" id="A0A177WTR7"/>
<sequence length="157" mass="17628">MSTFTAENILYNPVNWILSVLLVYVIKKTMFSDTTTATAPKHSKVIELKSFTPVELAYYNGEDEKPIYMSVSGMVFDVSAGRNFYGPGSMYETFSGRDASRGMAKNSFSDDVLADIHGPIDPLEDLTESEKESLHEWTQFYMGKYIHIGTLVENKAV</sequence>
<dbReference type="STRING" id="403673.A0A177WTR7"/>